<dbReference type="Pfam" id="PF13476">
    <property type="entry name" value="AAA_23"/>
    <property type="match status" value="1"/>
</dbReference>
<keyword evidence="4" id="KW-1185">Reference proteome</keyword>
<accession>A0A1H3E153</accession>
<feature type="coiled-coil region" evidence="1">
    <location>
        <begin position="541"/>
        <end position="568"/>
    </location>
</feature>
<reference evidence="4" key="1">
    <citation type="submission" date="2016-10" db="EMBL/GenBank/DDBJ databases">
        <authorList>
            <person name="Varghese N."/>
            <person name="Submissions S."/>
        </authorList>
    </citation>
    <scope>NUCLEOTIDE SEQUENCE [LARGE SCALE GENOMIC DNA]</scope>
    <source>
        <strain evidence="4">DSM 15718</strain>
    </source>
</reference>
<dbReference type="OrthoDB" id="9795626at2"/>
<keyword evidence="1" id="KW-0175">Coiled coil</keyword>
<dbReference type="GO" id="GO:0006302">
    <property type="term" value="P:double-strand break repair"/>
    <property type="evidence" value="ECO:0007669"/>
    <property type="project" value="InterPro"/>
</dbReference>
<dbReference type="STRING" id="229203.SAMN05444338_1145"/>
<dbReference type="Pfam" id="PF13558">
    <property type="entry name" value="SbcC_Walker_B"/>
    <property type="match status" value="1"/>
</dbReference>
<organism evidence="3 4">
    <name type="scientific">Flavobacterium degerlachei</name>
    <dbReference type="NCBI Taxonomy" id="229203"/>
    <lineage>
        <taxon>Bacteria</taxon>
        <taxon>Pseudomonadati</taxon>
        <taxon>Bacteroidota</taxon>
        <taxon>Flavobacteriia</taxon>
        <taxon>Flavobacteriales</taxon>
        <taxon>Flavobacteriaceae</taxon>
        <taxon>Flavobacterium</taxon>
    </lineage>
</organism>
<dbReference type="InterPro" id="IPR027417">
    <property type="entry name" value="P-loop_NTPase"/>
</dbReference>
<dbReference type="RefSeq" id="WP_091434230.1">
    <property type="nucleotide sequence ID" value="NZ_FNMV01000014.1"/>
</dbReference>
<evidence type="ECO:0000313" key="3">
    <source>
        <dbReference type="EMBL" id="SDX72396.1"/>
    </source>
</evidence>
<sequence length="1005" mass="114137">MKICKIKFKNIHALKGEHTIDFENGVLGEAGLFVITGATGTGKSTILDVITLALYNKIPRIEKSISEKIIEEEGVVLTKNALDCYAEVEYEVKGKRYLSSWSIRRTRTGTLASRKQELTEVATGTILVSSVNEVVSENERIIGLNYNQFVQSMILAQGQFSKLLLAKKDDRNALLEEITGSSIYRKIGRAVFQRFRGVEDAVKTQQIKMGETVLLTDESLKEIQDDIAEKKPLFTANEAKQKELENKKALKESILKNIEKKELNLREWNAFLMHKKEVSTQEKELEVHDSVVVFKDQMLQIELADKTVSELSVAIEKGKQRALDFEKTKKELIQSASELTATEVAEDKLDIVLEEFRIKVVILQEAEKEKLNEARQEAQRIKDKLQGLKAYGITLIENENLLQQIEQELKTIEVEITRKGLSTIDAVRTKKDELSKLVLPANQLIGNRKLFDEKKKGIVELNAKIKKQYSEINGFIENEKQQKSELATLLPIVEKAKEELEDWKQRKSLDQHRADLEPDKPCPLCGSESHPYAESIEEVLVSTLQDKFDELAKKAEELKKNVLLVEAKKVSFQAINSKDELDLEKRSADFQVLENAIVELCSQLKWNKADSLEKWESEFTALQREQTELDKLEKYIQSKVVLNEMEKLNSGYSVLKTAYRKAKETLLSVYNKKDINTDVSDLNKKFSVCRSELNGLTEQLVESTANRTKTVALKEQLLAVLIPELQKKDIDSLQTLKSKILEESIANQIRKKLQKLKEDEIRLKTNQKAIDETLAEEERLNDTTVTLDELIAVLPKVIQDLTELQKHIWDQEKRIEIDTQNKAKQKNSQESLEALNKDLSLWSKMNMLIGDAMGKKFSNFVQDLTLRQLLEYGNQRLRGFSDRYLLDVSNDSDGLKVIDTYMGNTKRSVSSLSGGETFKLSLALAFGLSDLAARNVEIESLFIDEGFGSLDPESLDQAISILENMQNESNKSIGIISHVGELKDRIGTKIKLVRTGAGYSTIEIE</sequence>
<dbReference type="SUPFAM" id="SSF52540">
    <property type="entry name" value="P-loop containing nucleoside triphosphate hydrolases"/>
    <property type="match status" value="1"/>
</dbReference>
<name>A0A1H3E153_9FLAO</name>
<proteinExistence type="predicted"/>
<dbReference type="PANTHER" id="PTHR32114">
    <property type="entry name" value="ABC TRANSPORTER ABCH.3"/>
    <property type="match status" value="1"/>
</dbReference>
<feature type="coiled-coil region" evidence="1">
    <location>
        <begin position="361"/>
        <end position="415"/>
    </location>
</feature>
<gene>
    <name evidence="3" type="ORF">SAMN05444338_1145</name>
</gene>
<dbReference type="GO" id="GO:0004527">
    <property type="term" value="F:exonuclease activity"/>
    <property type="evidence" value="ECO:0007669"/>
    <property type="project" value="UniProtKB-KW"/>
</dbReference>
<evidence type="ECO:0000256" key="1">
    <source>
        <dbReference type="SAM" id="Coils"/>
    </source>
</evidence>
<keyword evidence="3" id="KW-0378">Hydrolase</keyword>
<dbReference type="EMBL" id="FNMV01000014">
    <property type="protein sequence ID" value="SDX72396.1"/>
    <property type="molecule type" value="Genomic_DNA"/>
</dbReference>
<dbReference type="PANTHER" id="PTHR32114:SF2">
    <property type="entry name" value="ABC TRANSPORTER ABCH.3"/>
    <property type="match status" value="1"/>
</dbReference>
<protein>
    <submittedName>
        <fullName evidence="3">Exonuclease SbcC</fullName>
    </submittedName>
</protein>
<keyword evidence="3" id="KW-0269">Exonuclease</keyword>
<feature type="domain" description="Rad50/SbcC-type AAA" evidence="2">
    <location>
        <begin position="5"/>
        <end position="261"/>
    </location>
</feature>
<feature type="coiled-coil region" evidence="1">
    <location>
        <begin position="237"/>
        <end position="264"/>
    </location>
</feature>
<dbReference type="Proteomes" id="UP000198569">
    <property type="component" value="Unassembled WGS sequence"/>
</dbReference>
<keyword evidence="3" id="KW-0540">Nuclease</keyword>
<evidence type="ECO:0000313" key="4">
    <source>
        <dbReference type="Proteomes" id="UP000198569"/>
    </source>
</evidence>
<dbReference type="Gene3D" id="3.40.50.300">
    <property type="entry name" value="P-loop containing nucleotide triphosphate hydrolases"/>
    <property type="match status" value="2"/>
</dbReference>
<dbReference type="InterPro" id="IPR038729">
    <property type="entry name" value="Rad50/SbcC_AAA"/>
</dbReference>
<dbReference type="AlphaFoldDB" id="A0A1H3E153"/>
<dbReference type="GO" id="GO:0016887">
    <property type="term" value="F:ATP hydrolysis activity"/>
    <property type="evidence" value="ECO:0007669"/>
    <property type="project" value="InterPro"/>
</dbReference>
<evidence type="ECO:0000259" key="2">
    <source>
        <dbReference type="Pfam" id="PF13476"/>
    </source>
</evidence>